<evidence type="ECO:0000313" key="2">
    <source>
        <dbReference type="EMBL" id="GBP89829.1"/>
    </source>
</evidence>
<sequence length="111" mass="12982">MQICVLLWKRDVYFDEHNNNNNNKVDVSEDFVDDIHAENNSIKEPLCEESGEDESSSGEYHSVDESVIRELQSEEEREKISRGRPKIVRTGKRGRPKKVYNTLNTLREKET</sequence>
<dbReference type="OrthoDB" id="8123939at2759"/>
<gene>
    <name evidence="2" type="ORF">EVAR_103769_1</name>
</gene>
<evidence type="ECO:0000313" key="3">
    <source>
        <dbReference type="Proteomes" id="UP000299102"/>
    </source>
</evidence>
<organism evidence="2 3">
    <name type="scientific">Eumeta variegata</name>
    <name type="common">Bagworm moth</name>
    <name type="synonym">Eumeta japonica</name>
    <dbReference type="NCBI Taxonomy" id="151549"/>
    <lineage>
        <taxon>Eukaryota</taxon>
        <taxon>Metazoa</taxon>
        <taxon>Ecdysozoa</taxon>
        <taxon>Arthropoda</taxon>
        <taxon>Hexapoda</taxon>
        <taxon>Insecta</taxon>
        <taxon>Pterygota</taxon>
        <taxon>Neoptera</taxon>
        <taxon>Endopterygota</taxon>
        <taxon>Lepidoptera</taxon>
        <taxon>Glossata</taxon>
        <taxon>Ditrysia</taxon>
        <taxon>Tineoidea</taxon>
        <taxon>Psychidae</taxon>
        <taxon>Oiketicinae</taxon>
        <taxon>Eumeta</taxon>
    </lineage>
</organism>
<feature type="compositionally biased region" description="Basic and acidic residues" evidence="1">
    <location>
        <begin position="61"/>
        <end position="81"/>
    </location>
</feature>
<reference evidence="2 3" key="1">
    <citation type="journal article" date="2019" name="Commun. Biol.">
        <title>The bagworm genome reveals a unique fibroin gene that provides high tensile strength.</title>
        <authorList>
            <person name="Kono N."/>
            <person name="Nakamura H."/>
            <person name="Ohtoshi R."/>
            <person name="Tomita M."/>
            <person name="Numata K."/>
            <person name="Arakawa K."/>
        </authorList>
    </citation>
    <scope>NUCLEOTIDE SEQUENCE [LARGE SCALE GENOMIC DNA]</scope>
</reference>
<keyword evidence="3" id="KW-1185">Reference proteome</keyword>
<accession>A0A4C1ZS62</accession>
<dbReference type="Proteomes" id="UP000299102">
    <property type="component" value="Unassembled WGS sequence"/>
</dbReference>
<comment type="caution">
    <text evidence="2">The sequence shown here is derived from an EMBL/GenBank/DDBJ whole genome shotgun (WGS) entry which is preliminary data.</text>
</comment>
<name>A0A4C1ZS62_EUMVA</name>
<feature type="compositionally biased region" description="Acidic residues" evidence="1">
    <location>
        <begin position="47"/>
        <end position="56"/>
    </location>
</feature>
<dbReference type="AlphaFoldDB" id="A0A4C1ZS62"/>
<evidence type="ECO:0000256" key="1">
    <source>
        <dbReference type="SAM" id="MobiDB-lite"/>
    </source>
</evidence>
<dbReference type="EMBL" id="BGZK01002034">
    <property type="protein sequence ID" value="GBP89829.1"/>
    <property type="molecule type" value="Genomic_DNA"/>
</dbReference>
<protein>
    <submittedName>
        <fullName evidence="2">Uncharacterized protein</fullName>
    </submittedName>
</protein>
<proteinExistence type="predicted"/>
<feature type="region of interest" description="Disordered" evidence="1">
    <location>
        <begin position="38"/>
        <end position="84"/>
    </location>
</feature>